<evidence type="ECO:0000313" key="1">
    <source>
        <dbReference type="EMBL" id="QHS91737.1"/>
    </source>
</evidence>
<name>A0A6C0BHC4_9ZZZZ</name>
<protein>
    <submittedName>
        <fullName evidence="1">Uncharacterized protein</fullName>
    </submittedName>
</protein>
<organism evidence="1">
    <name type="scientific">viral metagenome</name>
    <dbReference type="NCBI Taxonomy" id="1070528"/>
    <lineage>
        <taxon>unclassified sequences</taxon>
        <taxon>metagenomes</taxon>
        <taxon>organismal metagenomes</taxon>
    </lineage>
</organism>
<reference evidence="1" key="1">
    <citation type="journal article" date="2020" name="Nature">
        <title>Giant virus diversity and host interactions through global metagenomics.</title>
        <authorList>
            <person name="Schulz F."/>
            <person name="Roux S."/>
            <person name="Paez-Espino D."/>
            <person name="Jungbluth S."/>
            <person name="Walsh D.A."/>
            <person name="Denef V.J."/>
            <person name="McMahon K.D."/>
            <person name="Konstantinidis K.T."/>
            <person name="Eloe-Fadrosh E.A."/>
            <person name="Kyrpides N.C."/>
            <person name="Woyke T."/>
        </authorList>
    </citation>
    <scope>NUCLEOTIDE SEQUENCE</scope>
    <source>
        <strain evidence="1">GVMAG-M-3300013006-15</strain>
    </source>
</reference>
<dbReference type="EMBL" id="MN739163">
    <property type="protein sequence ID" value="QHS91737.1"/>
    <property type="molecule type" value="Genomic_DNA"/>
</dbReference>
<dbReference type="AlphaFoldDB" id="A0A6C0BHC4"/>
<proteinExistence type="predicted"/>
<accession>A0A6C0BHC4</accession>
<sequence>MTRRLQIVDLIPGESYWVLRSGIEEMEFYIYRPIYVEFLRFSRNDHPYFQTHLGAALYPTSFFHYYEDLPLDKMKKLTNDIP</sequence>